<evidence type="ECO:0000313" key="9">
    <source>
        <dbReference type="EMBL" id="CAB4998026.1"/>
    </source>
</evidence>
<keyword evidence="6" id="KW-0547">Nucleotide-binding</keyword>
<accession>A0A6J7NXZ9</accession>
<evidence type="ECO:0000256" key="7">
    <source>
        <dbReference type="ARBA" id="ARBA00022777"/>
    </source>
</evidence>
<dbReference type="EMBL" id="CAFBPA010000030">
    <property type="protein sequence ID" value="CAB4998026.1"/>
    <property type="molecule type" value="Genomic_DNA"/>
</dbReference>
<evidence type="ECO:0000256" key="4">
    <source>
        <dbReference type="ARBA" id="ARBA00013061"/>
    </source>
</evidence>
<proteinExistence type="inferred from homology"/>
<dbReference type="PROSITE" id="PS00111">
    <property type="entry name" value="PGLYCERATE_KINASE"/>
    <property type="match status" value="1"/>
</dbReference>
<dbReference type="FunFam" id="3.40.50.1260:FF:000006">
    <property type="entry name" value="Phosphoglycerate kinase"/>
    <property type="match status" value="1"/>
</dbReference>
<dbReference type="GO" id="GO:0043531">
    <property type="term" value="F:ADP binding"/>
    <property type="evidence" value="ECO:0007669"/>
    <property type="project" value="TreeGrafter"/>
</dbReference>
<dbReference type="GO" id="GO:0006094">
    <property type="term" value="P:gluconeogenesis"/>
    <property type="evidence" value="ECO:0007669"/>
    <property type="project" value="TreeGrafter"/>
</dbReference>
<comment type="similarity">
    <text evidence="2">Belongs to the phosphoglycerate kinase family.</text>
</comment>
<dbReference type="SUPFAM" id="SSF53748">
    <property type="entry name" value="Phosphoglycerate kinase"/>
    <property type="match status" value="1"/>
</dbReference>
<dbReference type="PIRSF" id="PIRSF000724">
    <property type="entry name" value="Pgk"/>
    <property type="match status" value="1"/>
</dbReference>
<sequence length="402" mass="41658">MRTLDDLDVAGKVVLVRSDLNVPLATGKTGERLITDDGRIRASLPTISDLRSAGAKVVVIAHLGRPKGASHSELSLAPVAARLGELLGCQVPLGTDITGPNAKALIAEMNLGAVVLLENIRFDARERSHDVAERQQLAGELAALGDIYVSDGFGVVHREQASVTDIARIMPCAGGRLVVSETEIFRTLLDSPARPYVVVLGGSKVSDKLAVIDNLISRVDRLLIGGGMAFTFLAAMGYEVGDSLLEPDQLETVKGFIAQAKASGVELLLPVDVIIADAFSADAKVECVPSVLIPSGWRGLDIGPKSAALFAAKIADAGTVVWNGPMGVFEMAPFASGTKTVAEAIASSSGMSVVGGGDSAAAIRILGLDESLFSHISTGGGASLEFLEGKILPGMTVLDEGQ</sequence>
<organism evidence="9">
    <name type="scientific">freshwater metagenome</name>
    <dbReference type="NCBI Taxonomy" id="449393"/>
    <lineage>
        <taxon>unclassified sequences</taxon>
        <taxon>metagenomes</taxon>
        <taxon>ecological metagenomes</taxon>
    </lineage>
</organism>
<protein>
    <recommendedName>
        <fullName evidence="4">phosphoglycerate kinase</fullName>
        <ecNumber evidence="4">2.7.2.3</ecNumber>
    </recommendedName>
</protein>
<dbReference type="AlphaFoldDB" id="A0A6J7NXZ9"/>
<gene>
    <name evidence="9" type="ORF">UFOPK4043_00323</name>
</gene>
<dbReference type="GO" id="GO:0004618">
    <property type="term" value="F:phosphoglycerate kinase activity"/>
    <property type="evidence" value="ECO:0007669"/>
    <property type="project" value="UniProtKB-EC"/>
</dbReference>
<dbReference type="InterPro" id="IPR015911">
    <property type="entry name" value="Phosphoglycerate_kinase_CS"/>
</dbReference>
<keyword evidence="7" id="KW-0418">Kinase</keyword>
<comment type="catalytic activity">
    <reaction evidence="1">
        <text>(2R)-3-phosphoglycerate + ATP = (2R)-3-phospho-glyceroyl phosphate + ADP</text>
        <dbReference type="Rhea" id="RHEA:14801"/>
        <dbReference type="ChEBI" id="CHEBI:30616"/>
        <dbReference type="ChEBI" id="CHEBI:57604"/>
        <dbReference type="ChEBI" id="CHEBI:58272"/>
        <dbReference type="ChEBI" id="CHEBI:456216"/>
        <dbReference type="EC" id="2.7.2.3"/>
    </reaction>
</comment>
<evidence type="ECO:0000256" key="5">
    <source>
        <dbReference type="ARBA" id="ARBA00022679"/>
    </source>
</evidence>
<comment type="subunit">
    <text evidence="3">Monomer.</text>
</comment>
<dbReference type="GO" id="GO:0006096">
    <property type="term" value="P:glycolytic process"/>
    <property type="evidence" value="ECO:0007669"/>
    <property type="project" value="InterPro"/>
</dbReference>
<dbReference type="HAMAP" id="MF_00145">
    <property type="entry name" value="Phosphoglyc_kinase"/>
    <property type="match status" value="1"/>
</dbReference>
<dbReference type="PANTHER" id="PTHR11406:SF23">
    <property type="entry name" value="PHOSPHOGLYCERATE KINASE 1, CHLOROPLASTIC-RELATED"/>
    <property type="match status" value="1"/>
</dbReference>
<dbReference type="InterPro" id="IPR015824">
    <property type="entry name" value="Phosphoglycerate_kinase_N"/>
</dbReference>
<dbReference type="FunFam" id="3.40.50.1260:FF:000003">
    <property type="entry name" value="Phosphoglycerate kinase"/>
    <property type="match status" value="1"/>
</dbReference>
<dbReference type="EC" id="2.7.2.3" evidence="4"/>
<dbReference type="PANTHER" id="PTHR11406">
    <property type="entry name" value="PHOSPHOGLYCERATE KINASE"/>
    <property type="match status" value="1"/>
</dbReference>
<evidence type="ECO:0000256" key="3">
    <source>
        <dbReference type="ARBA" id="ARBA00011245"/>
    </source>
</evidence>
<evidence type="ECO:0000256" key="1">
    <source>
        <dbReference type="ARBA" id="ARBA00000642"/>
    </source>
</evidence>
<dbReference type="Gene3D" id="3.40.50.1260">
    <property type="entry name" value="Phosphoglycerate kinase, N-terminal domain"/>
    <property type="match status" value="2"/>
</dbReference>
<dbReference type="InterPro" id="IPR001576">
    <property type="entry name" value="Phosphoglycerate_kinase"/>
</dbReference>
<reference evidence="9" key="1">
    <citation type="submission" date="2020-05" db="EMBL/GenBank/DDBJ databases">
        <authorList>
            <person name="Chiriac C."/>
            <person name="Salcher M."/>
            <person name="Ghai R."/>
            <person name="Kavagutti S V."/>
        </authorList>
    </citation>
    <scope>NUCLEOTIDE SEQUENCE</scope>
</reference>
<evidence type="ECO:0000256" key="6">
    <source>
        <dbReference type="ARBA" id="ARBA00022741"/>
    </source>
</evidence>
<evidence type="ECO:0000256" key="8">
    <source>
        <dbReference type="ARBA" id="ARBA00022840"/>
    </source>
</evidence>
<name>A0A6J7NXZ9_9ZZZZ</name>
<dbReference type="GO" id="GO:0005524">
    <property type="term" value="F:ATP binding"/>
    <property type="evidence" value="ECO:0007669"/>
    <property type="project" value="UniProtKB-KW"/>
</dbReference>
<dbReference type="Pfam" id="PF00162">
    <property type="entry name" value="PGK"/>
    <property type="match status" value="1"/>
</dbReference>
<keyword evidence="5" id="KW-0808">Transferase</keyword>
<keyword evidence="8" id="KW-0067">ATP-binding</keyword>
<dbReference type="PRINTS" id="PR00477">
    <property type="entry name" value="PHGLYCKINASE"/>
</dbReference>
<dbReference type="InterPro" id="IPR036043">
    <property type="entry name" value="Phosphoglycerate_kinase_sf"/>
</dbReference>
<dbReference type="GO" id="GO:0005829">
    <property type="term" value="C:cytosol"/>
    <property type="evidence" value="ECO:0007669"/>
    <property type="project" value="TreeGrafter"/>
</dbReference>
<evidence type="ECO:0000256" key="2">
    <source>
        <dbReference type="ARBA" id="ARBA00008982"/>
    </source>
</evidence>